<evidence type="ECO:0000256" key="2">
    <source>
        <dbReference type="SAM" id="Phobius"/>
    </source>
</evidence>
<gene>
    <name evidence="3" type="ORF">GCM10018785_34600</name>
</gene>
<evidence type="ECO:0000256" key="1">
    <source>
        <dbReference type="SAM" id="MobiDB-lite"/>
    </source>
</evidence>
<protein>
    <submittedName>
        <fullName evidence="3">Uncharacterized protein</fullName>
    </submittedName>
</protein>
<comment type="caution">
    <text evidence="3">The sequence shown here is derived from an EMBL/GenBank/DDBJ whole genome shotgun (WGS) entry which is preliminary data.</text>
</comment>
<evidence type="ECO:0000313" key="4">
    <source>
        <dbReference type="Proteomes" id="UP000608024"/>
    </source>
</evidence>
<keyword evidence="2" id="KW-0812">Transmembrane</keyword>
<sequence>MRGAAPGAGPEPRTSHALPGRRIGAETLAQARWRKRRRRRRGWLGAATVLLLVTGGIWLMDEEEKRPEKHFATMPDRFDGFRRIRAREATWGGSAYPYVSSGRSGYVTYVPARGDRSYRLEVRLSLDPGVGAADLDEAAEALLDSAVGPERSRPYAVRTADGQLRCAKEEGIGKPKTHCVWLDDEVLVSARTYAERGVGPTPRRTATAVRAFLTTLRIRDTP</sequence>
<feature type="region of interest" description="Disordered" evidence="1">
    <location>
        <begin position="1"/>
        <end position="21"/>
    </location>
</feature>
<evidence type="ECO:0000313" key="3">
    <source>
        <dbReference type="EMBL" id="GHE62650.1"/>
    </source>
</evidence>
<accession>A0A919DND6</accession>
<feature type="transmembrane region" description="Helical" evidence="2">
    <location>
        <begin position="42"/>
        <end position="60"/>
    </location>
</feature>
<keyword evidence="4" id="KW-1185">Reference proteome</keyword>
<dbReference type="Proteomes" id="UP000608024">
    <property type="component" value="Unassembled WGS sequence"/>
</dbReference>
<reference evidence="3" key="1">
    <citation type="journal article" date="2014" name="Int. J. Syst. Evol. Microbiol.">
        <title>Complete genome sequence of Corynebacterium casei LMG S-19264T (=DSM 44701T), isolated from a smear-ripened cheese.</title>
        <authorList>
            <consortium name="US DOE Joint Genome Institute (JGI-PGF)"/>
            <person name="Walter F."/>
            <person name="Albersmeier A."/>
            <person name="Kalinowski J."/>
            <person name="Ruckert C."/>
        </authorList>
    </citation>
    <scope>NUCLEOTIDE SEQUENCE</scope>
    <source>
        <strain evidence="3">JCM 4784</strain>
    </source>
</reference>
<reference evidence="3" key="2">
    <citation type="submission" date="2020-09" db="EMBL/GenBank/DDBJ databases">
        <authorList>
            <person name="Sun Q."/>
            <person name="Ohkuma M."/>
        </authorList>
    </citation>
    <scope>NUCLEOTIDE SEQUENCE</scope>
    <source>
        <strain evidence="3">JCM 4784</strain>
    </source>
</reference>
<keyword evidence="2" id="KW-0472">Membrane</keyword>
<organism evidence="3 4">
    <name type="scientific">Streptomyces longispororuber</name>
    <dbReference type="NCBI Taxonomy" id="68230"/>
    <lineage>
        <taxon>Bacteria</taxon>
        <taxon>Bacillati</taxon>
        <taxon>Actinomycetota</taxon>
        <taxon>Actinomycetes</taxon>
        <taxon>Kitasatosporales</taxon>
        <taxon>Streptomycetaceae</taxon>
        <taxon>Streptomyces</taxon>
    </lineage>
</organism>
<keyword evidence="2" id="KW-1133">Transmembrane helix</keyword>
<proteinExistence type="predicted"/>
<dbReference type="EMBL" id="BNBT01000046">
    <property type="protein sequence ID" value="GHE62650.1"/>
    <property type="molecule type" value="Genomic_DNA"/>
</dbReference>
<name>A0A919DND6_9ACTN</name>
<dbReference type="AlphaFoldDB" id="A0A919DND6"/>